<organism evidence="1 2">
    <name type="scientific">Mangrovibacterium marinum</name>
    <dbReference type="NCBI Taxonomy" id="1639118"/>
    <lineage>
        <taxon>Bacteria</taxon>
        <taxon>Pseudomonadati</taxon>
        <taxon>Bacteroidota</taxon>
        <taxon>Bacteroidia</taxon>
        <taxon>Marinilabiliales</taxon>
        <taxon>Prolixibacteraceae</taxon>
        <taxon>Mangrovibacterium</taxon>
    </lineage>
</organism>
<accession>A0A2T5C3W5</accession>
<evidence type="ECO:0000313" key="2">
    <source>
        <dbReference type="Proteomes" id="UP000243525"/>
    </source>
</evidence>
<evidence type="ECO:0000313" key="1">
    <source>
        <dbReference type="EMBL" id="PTN09500.1"/>
    </source>
</evidence>
<dbReference type="EMBL" id="QAAD01000004">
    <property type="protein sequence ID" value="PTN09500.1"/>
    <property type="molecule type" value="Genomic_DNA"/>
</dbReference>
<sequence>MTDFDFLYSVHNLPAITYFYHEKTTFIPLRAFRNQLFSASTKPGKNE</sequence>
<protein>
    <submittedName>
        <fullName evidence="1">Uncharacterized protein</fullName>
    </submittedName>
</protein>
<keyword evidence="2" id="KW-1185">Reference proteome</keyword>
<comment type="caution">
    <text evidence="1">The sequence shown here is derived from an EMBL/GenBank/DDBJ whole genome shotgun (WGS) entry which is preliminary data.</text>
</comment>
<proteinExistence type="predicted"/>
<gene>
    <name evidence="1" type="ORF">C8N47_10445</name>
</gene>
<reference evidence="1 2" key="1">
    <citation type="submission" date="2018-04" db="EMBL/GenBank/DDBJ databases">
        <title>Genomic Encyclopedia of Archaeal and Bacterial Type Strains, Phase II (KMG-II): from individual species to whole genera.</title>
        <authorList>
            <person name="Goeker M."/>
        </authorList>
    </citation>
    <scope>NUCLEOTIDE SEQUENCE [LARGE SCALE GENOMIC DNA]</scope>
    <source>
        <strain evidence="1 2">DSM 28823</strain>
    </source>
</reference>
<dbReference type="AlphaFoldDB" id="A0A2T5C3W5"/>
<name>A0A2T5C3W5_9BACT</name>
<dbReference type="Proteomes" id="UP000243525">
    <property type="component" value="Unassembled WGS sequence"/>
</dbReference>